<protein>
    <submittedName>
        <fullName evidence="2">DUF3379 domain-containing protein</fullName>
    </submittedName>
</protein>
<evidence type="ECO:0000313" key="2">
    <source>
        <dbReference type="EMBL" id="MBW8190439.1"/>
    </source>
</evidence>
<dbReference type="Proteomes" id="UP001166251">
    <property type="component" value="Unassembled WGS sequence"/>
</dbReference>
<keyword evidence="1" id="KW-1133">Transmembrane helix</keyword>
<feature type="transmembrane region" description="Helical" evidence="1">
    <location>
        <begin position="79"/>
        <end position="98"/>
    </location>
</feature>
<gene>
    <name evidence="2" type="ORF">K0504_05265</name>
</gene>
<accession>A0ABS7EDY9</accession>
<dbReference type="Pfam" id="PF11859">
    <property type="entry name" value="DUF3379"/>
    <property type="match status" value="1"/>
</dbReference>
<dbReference type="InterPro" id="IPR021806">
    <property type="entry name" value="DUF3379"/>
</dbReference>
<sequence length="236" mass="26710">MDDLEFRRRLIAEPYDNDDDVKAATQGDNKRQQFAQEMQALDDKIASALNVDVPEDLANQLLLRQRFSEHQQRSEKRKWVFAMAASVTLVVTATFALWPKPHANLADYALAHVYHEPDTMLHLDENANLQQVNAKLAGYGAHISQASGRIFYANHCDFKGKRSLHMVMEQNGQRVTVFVVPHVDSFDDTPAEFADGHYHGQFYRHGQQGVVIIGNDSEVVESTSKTLADSIEWQSI</sequence>
<comment type="caution">
    <text evidence="2">The sequence shown here is derived from an EMBL/GenBank/DDBJ whole genome shotgun (WGS) entry which is preliminary data.</text>
</comment>
<keyword evidence="1" id="KW-0812">Transmembrane</keyword>
<dbReference type="RefSeq" id="WP_220103126.1">
    <property type="nucleotide sequence ID" value="NZ_JAHZSS010000004.1"/>
</dbReference>
<organism evidence="2 3">
    <name type="scientific">Neiella holothuriorum</name>
    <dbReference type="NCBI Taxonomy" id="2870530"/>
    <lineage>
        <taxon>Bacteria</taxon>
        <taxon>Pseudomonadati</taxon>
        <taxon>Pseudomonadota</taxon>
        <taxon>Gammaproteobacteria</taxon>
        <taxon>Alteromonadales</taxon>
        <taxon>Echinimonadaceae</taxon>
        <taxon>Neiella</taxon>
    </lineage>
</organism>
<evidence type="ECO:0000256" key="1">
    <source>
        <dbReference type="SAM" id="Phobius"/>
    </source>
</evidence>
<keyword evidence="3" id="KW-1185">Reference proteome</keyword>
<reference evidence="2" key="1">
    <citation type="submission" date="2021-07" db="EMBL/GenBank/DDBJ databases">
        <title>Neiella marina sp. nov., isolated from the intestinal content of sea cucumber Apostichopus japonicus.</title>
        <authorList>
            <person name="Bai X."/>
        </authorList>
    </citation>
    <scope>NUCLEOTIDE SEQUENCE</scope>
    <source>
        <strain evidence="2">126</strain>
    </source>
</reference>
<evidence type="ECO:0000313" key="3">
    <source>
        <dbReference type="Proteomes" id="UP001166251"/>
    </source>
</evidence>
<dbReference type="EMBL" id="JAHZSS010000004">
    <property type="protein sequence ID" value="MBW8190439.1"/>
    <property type="molecule type" value="Genomic_DNA"/>
</dbReference>
<proteinExistence type="predicted"/>
<keyword evidence="1" id="KW-0472">Membrane</keyword>
<name>A0ABS7EDY9_9GAMM</name>